<dbReference type="Pfam" id="PF03592">
    <property type="entry name" value="Terminase_2"/>
    <property type="match status" value="1"/>
</dbReference>
<dbReference type="GO" id="GO:0051276">
    <property type="term" value="P:chromosome organization"/>
    <property type="evidence" value="ECO:0007669"/>
    <property type="project" value="InterPro"/>
</dbReference>
<dbReference type="AlphaFoldDB" id="A0A7X0SES1"/>
<dbReference type="InterPro" id="IPR052404">
    <property type="entry name" value="SPP1-like_terminase"/>
</dbReference>
<evidence type="ECO:0000256" key="2">
    <source>
        <dbReference type="ARBA" id="ARBA00023219"/>
    </source>
</evidence>
<dbReference type="Proteomes" id="UP000585258">
    <property type="component" value="Unassembled WGS sequence"/>
</dbReference>
<dbReference type="EMBL" id="JACKWY010000012">
    <property type="protein sequence ID" value="MBB6716256.1"/>
    <property type="molecule type" value="Genomic_DNA"/>
</dbReference>
<reference evidence="5 6" key="1">
    <citation type="submission" date="2020-08" db="EMBL/GenBank/DDBJ databases">
        <title>Clostridia isolated from Swiss meat.</title>
        <authorList>
            <person name="Wambui J."/>
            <person name="Stevens M.J.A."/>
            <person name="Stephan R."/>
        </authorList>
    </citation>
    <scope>NUCLEOTIDE SEQUENCE [LARGE SCALE GENOMIC DNA]</scope>
    <source>
        <strain evidence="5 6">CM001</strain>
    </source>
</reference>
<sequence length="294" mass="34217">MARARSPAREKAREIYLKAKGNIKLLDIAKELGVLDTQIRKWKSQDKWEQELKGTLPNEKEKKRKGNVTKKKKVTISDEVKEVLDNTELNDKQKLFCVIYAKCFNATKSYQKAYECDYITANTNGPRLLVKACVRKEVQNLKEGKLNRAMLSEDDVFQRYMDIAFADITDFLTFGEKEEYIRNSKGEIVKDEFGNPSIRKLNYVSFRNAQDVDGTLISEVRQGKDGVSIKLQDKMRALQWLGDRLDLIPNLNREKLELEKEKVRQVQEKMDYERNKNNNSNEPISIIIKRKGED</sequence>
<feature type="compositionally biased region" description="Low complexity" evidence="3">
    <location>
        <begin position="277"/>
        <end position="287"/>
    </location>
</feature>
<evidence type="ECO:0000256" key="3">
    <source>
        <dbReference type="SAM" id="MobiDB-lite"/>
    </source>
</evidence>
<proteinExistence type="predicted"/>
<evidence type="ECO:0000313" key="6">
    <source>
        <dbReference type="Proteomes" id="UP000585258"/>
    </source>
</evidence>
<dbReference type="InterPro" id="IPR018925">
    <property type="entry name" value="XtmA-like_N"/>
</dbReference>
<evidence type="ECO:0000256" key="1">
    <source>
        <dbReference type="ARBA" id="ARBA00022612"/>
    </source>
</evidence>
<feature type="region of interest" description="Disordered" evidence="3">
    <location>
        <begin position="269"/>
        <end position="294"/>
    </location>
</feature>
<organism evidence="5 6">
    <name type="scientific">Clostridium gasigenes</name>
    <dbReference type="NCBI Taxonomy" id="94869"/>
    <lineage>
        <taxon>Bacteria</taxon>
        <taxon>Bacillati</taxon>
        <taxon>Bacillota</taxon>
        <taxon>Clostridia</taxon>
        <taxon>Eubacteriales</taxon>
        <taxon>Clostridiaceae</taxon>
        <taxon>Clostridium</taxon>
    </lineage>
</organism>
<evidence type="ECO:0000259" key="4">
    <source>
        <dbReference type="Pfam" id="PF10668"/>
    </source>
</evidence>
<keyword evidence="1" id="KW-1188">Viral release from host cell</keyword>
<dbReference type="Pfam" id="PF10668">
    <property type="entry name" value="Phage_terminase"/>
    <property type="match status" value="1"/>
</dbReference>
<comment type="caution">
    <text evidence="5">The sequence shown here is derived from an EMBL/GenBank/DDBJ whole genome shotgun (WGS) entry which is preliminary data.</text>
</comment>
<evidence type="ECO:0000313" key="5">
    <source>
        <dbReference type="EMBL" id="MBB6716256.1"/>
    </source>
</evidence>
<dbReference type="Gene3D" id="1.10.10.1400">
    <property type="entry name" value="Terminase, small subunit, N-terminal DNA-binding domain, HTH motif"/>
    <property type="match status" value="1"/>
</dbReference>
<gene>
    <name evidence="5" type="ORF">H7E68_16245</name>
</gene>
<dbReference type="RefSeq" id="WP_185165316.1">
    <property type="nucleotide sequence ID" value="NZ_JACKWY010000012.1"/>
</dbReference>
<dbReference type="InterPro" id="IPR005335">
    <property type="entry name" value="Terminase_ssu"/>
</dbReference>
<dbReference type="InterPro" id="IPR038713">
    <property type="entry name" value="Terminase_Gp1_N_sf"/>
</dbReference>
<name>A0A7X0SES1_9CLOT</name>
<dbReference type="PANTHER" id="PTHR41328:SF3">
    <property type="entry name" value="PBSX PHAGE TERMINASE SMALL SUBUNIT"/>
    <property type="match status" value="1"/>
</dbReference>
<keyword evidence="2" id="KW-0231">Viral genome packaging</keyword>
<feature type="domain" description="PBSX phage terminase small subunit-like N-terminal" evidence="4">
    <location>
        <begin position="1"/>
        <end position="55"/>
    </location>
</feature>
<dbReference type="PANTHER" id="PTHR41328">
    <property type="entry name" value="TERMINASE SMALL SUBUNIT-RELATED"/>
    <property type="match status" value="1"/>
</dbReference>
<protein>
    <submittedName>
        <fullName evidence="5">Terminase small subunit</fullName>
    </submittedName>
</protein>
<accession>A0A7X0SES1</accession>